<proteinExistence type="predicted"/>
<name>A0ABQ7F7F5_BRACR</name>
<dbReference type="EMBL" id="QGKV02000297">
    <property type="protein sequence ID" value="KAF3611991.1"/>
    <property type="molecule type" value="Genomic_DNA"/>
</dbReference>
<feature type="domain" description="BAH" evidence="2">
    <location>
        <begin position="67"/>
        <end position="121"/>
    </location>
</feature>
<comment type="caution">
    <text evidence="3">The sequence shown here is derived from an EMBL/GenBank/DDBJ whole genome shotgun (WGS) entry which is preliminary data.</text>
</comment>
<dbReference type="PANTHER" id="PTHR10629:SF42">
    <property type="entry name" value="DNA (CYTOSINE-5)-METHYLTRANSFERASE CMT1-RELATED"/>
    <property type="match status" value="1"/>
</dbReference>
<keyword evidence="4" id="KW-1185">Reference proteome</keyword>
<evidence type="ECO:0000313" key="3">
    <source>
        <dbReference type="EMBL" id="KAF3611991.1"/>
    </source>
</evidence>
<evidence type="ECO:0000259" key="2">
    <source>
        <dbReference type="PROSITE" id="PS51038"/>
    </source>
</evidence>
<feature type="region of interest" description="Disordered" evidence="1">
    <location>
        <begin position="30"/>
        <end position="51"/>
    </location>
</feature>
<dbReference type="PANTHER" id="PTHR10629">
    <property type="entry name" value="CYTOSINE-SPECIFIC METHYLTRANSFERASE"/>
    <property type="match status" value="1"/>
</dbReference>
<gene>
    <name evidence="3" type="ORF">DY000_02044996</name>
</gene>
<dbReference type="PROSITE" id="PS51038">
    <property type="entry name" value="BAH"/>
    <property type="match status" value="1"/>
</dbReference>
<accession>A0ABQ7F7F5</accession>
<dbReference type="Gene3D" id="2.30.30.490">
    <property type="match status" value="1"/>
</dbReference>
<organism evidence="3 4">
    <name type="scientific">Brassica cretica</name>
    <name type="common">Mustard</name>
    <dbReference type="NCBI Taxonomy" id="69181"/>
    <lineage>
        <taxon>Eukaryota</taxon>
        <taxon>Viridiplantae</taxon>
        <taxon>Streptophyta</taxon>
        <taxon>Embryophyta</taxon>
        <taxon>Tracheophyta</taxon>
        <taxon>Spermatophyta</taxon>
        <taxon>Magnoliopsida</taxon>
        <taxon>eudicotyledons</taxon>
        <taxon>Gunneridae</taxon>
        <taxon>Pentapetalae</taxon>
        <taxon>rosids</taxon>
        <taxon>malvids</taxon>
        <taxon>Brassicales</taxon>
        <taxon>Brassicaceae</taxon>
        <taxon>Brassiceae</taxon>
        <taxon>Brassica</taxon>
    </lineage>
</organism>
<evidence type="ECO:0000256" key="1">
    <source>
        <dbReference type="SAM" id="MobiDB-lite"/>
    </source>
</evidence>
<dbReference type="InterPro" id="IPR043151">
    <property type="entry name" value="BAH_sf"/>
</dbReference>
<dbReference type="InterPro" id="IPR050390">
    <property type="entry name" value="C5-Methyltransferase"/>
</dbReference>
<reference evidence="3 4" key="1">
    <citation type="journal article" date="2020" name="BMC Genomics">
        <title>Intraspecific diversification of the crop wild relative Brassica cretica Lam. using demographic model selection.</title>
        <authorList>
            <person name="Kioukis A."/>
            <person name="Michalopoulou V.A."/>
            <person name="Briers L."/>
            <person name="Pirintsos S."/>
            <person name="Studholme D.J."/>
            <person name="Pavlidis P."/>
            <person name="Sarris P.F."/>
        </authorList>
    </citation>
    <scope>NUCLEOTIDE SEQUENCE [LARGE SCALE GENOMIC DNA]</scope>
    <source>
        <strain evidence="4">cv. PFS-1207/04</strain>
    </source>
</reference>
<evidence type="ECO:0000313" key="4">
    <source>
        <dbReference type="Proteomes" id="UP000266723"/>
    </source>
</evidence>
<protein>
    <recommendedName>
        <fullName evidence="2">BAH domain-containing protein</fullName>
    </recommendedName>
</protein>
<dbReference type="InterPro" id="IPR001025">
    <property type="entry name" value="BAH_dom"/>
</dbReference>
<dbReference type="Pfam" id="PF01426">
    <property type="entry name" value="BAH"/>
    <property type="match status" value="1"/>
</dbReference>
<dbReference type="Proteomes" id="UP000266723">
    <property type="component" value="Unassembled WGS sequence"/>
</dbReference>
<sequence>MKRPEPSLDLSFTGEPISAEEAMAKWPSRYRSSKARVSATVGTPKDDGEENLEQAKRHYSQALVDGTLFNLGDDVYVKAEDGNPNYIAKIVEFFEAIDGEPYFKARWFYRPEDTVSYSVLS</sequence>